<reference evidence="1 2" key="1">
    <citation type="submission" date="2021-03" db="EMBL/GenBank/DDBJ databases">
        <title>Sequencing the genomes of 1000 actinobacteria strains.</title>
        <authorList>
            <person name="Klenk H.-P."/>
        </authorList>
    </citation>
    <scope>NUCLEOTIDE SEQUENCE [LARGE SCALE GENOMIC DNA]</scope>
    <source>
        <strain evidence="1 2">DSM 46670</strain>
    </source>
</reference>
<dbReference type="Proteomes" id="UP001519332">
    <property type="component" value="Unassembled WGS sequence"/>
</dbReference>
<proteinExistence type="predicted"/>
<evidence type="ECO:0000313" key="1">
    <source>
        <dbReference type="EMBL" id="MBP2321773.1"/>
    </source>
</evidence>
<gene>
    <name evidence="1" type="ORF">JOF56_002158</name>
</gene>
<protein>
    <recommendedName>
        <fullName evidence="3">DUF3592 domain-containing protein</fullName>
    </recommendedName>
</protein>
<evidence type="ECO:0008006" key="3">
    <source>
        <dbReference type="Google" id="ProtNLM"/>
    </source>
</evidence>
<organism evidence="1 2">
    <name type="scientific">Kibdelosporangium banguiense</name>
    <dbReference type="NCBI Taxonomy" id="1365924"/>
    <lineage>
        <taxon>Bacteria</taxon>
        <taxon>Bacillati</taxon>
        <taxon>Actinomycetota</taxon>
        <taxon>Actinomycetes</taxon>
        <taxon>Pseudonocardiales</taxon>
        <taxon>Pseudonocardiaceae</taxon>
        <taxon>Kibdelosporangium</taxon>
    </lineage>
</organism>
<name>A0ABS4TD39_9PSEU</name>
<sequence length="92" mass="10247">MPQGPVLAALAAVVTVVFLIAAKSNGRDRFAFLQESHAITKETRVDGEYIIVTITGVIQNKSSEANSLVELVLVRWRNNRRGTTLFERVRVH</sequence>
<comment type="caution">
    <text evidence="1">The sequence shown here is derived from an EMBL/GenBank/DDBJ whole genome shotgun (WGS) entry which is preliminary data.</text>
</comment>
<dbReference type="RefSeq" id="WP_209636837.1">
    <property type="nucleotide sequence ID" value="NZ_JAGINW010000001.1"/>
</dbReference>
<accession>A0ABS4TD39</accession>
<evidence type="ECO:0000313" key="2">
    <source>
        <dbReference type="Proteomes" id="UP001519332"/>
    </source>
</evidence>
<dbReference type="EMBL" id="JAGINW010000001">
    <property type="protein sequence ID" value="MBP2321773.1"/>
    <property type="molecule type" value="Genomic_DNA"/>
</dbReference>
<keyword evidence="2" id="KW-1185">Reference proteome</keyword>